<keyword evidence="5" id="KW-0479">Metal-binding</keyword>
<evidence type="ECO:0000256" key="5">
    <source>
        <dbReference type="RuleBase" id="RU361279"/>
    </source>
</evidence>
<dbReference type="InterPro" id="IPR002698">
    <property type="entry name" value="FTHF_cligase"/>
</dbReference>
<comment type="catalytic activity">
    <reaction evidence="5">
        <text>(6S)-5-formyl-5,6,7,8-tetrahydrofolate + ATP = (6R)-5,10-methenyltetrahydrofolate + ADP + phosphate</text>
        <dbReference type="Rhea" id="RHEA:10488"/>
        <dbReference type="ChEBI" id="CHEBI:30616"/>
        <dbReference type="ChEBI" id="CHEBI:43474"/>
        <dbReference type="ChEBI" id="CHEBI:57455"/>
        <dbReference type="ChEBI" id="CHEBI:57457"/>
        <dbReference type="ChEBI" id="CHEBI:456216"/>
        <dbReference type="EC" id="6.3.3.2"/>
    </reaction>
</comment>
<evidence type="ECO:0000256" key="1">
    <source>
        <dbReference type="ARBA" id="ARBA00010638"/>
    </source>
</evidence>
<keyword evidence="3 4" id="KW-0067">ATP-binding</keyword>
<dbReference type="Proteomes" id="UP000886787">
    <property type="component" value="Unassembled WGS sequence"/>
</dbReference>
<dbReference type="PIRSF" id="PIRSF006806">
    <property type="entry name" value="FTHF_cligase"/>
    <property type="match status" value="1"/>
</dbReference>
<dbReference type="InterPro" id="IPR037171">
    <property type="entry name" value="NagB/RpiA_transferase-like"/>
</dbReference>
<dbReference type="PANTHER" id="PTHR23407:SF1">
    <property type="entry name" value="5-FORMYLTETRAHYDROFOLATE CYCLO-LIGASE"/>
    <property type="match status" value="1"/>
</dbReference>
<reference evidence="6" key="2">
    <citation type="journal article" date="2021" name="PeerJ">
        <title>Extensive microbial diversity within the chicken gut microbiome revealed by metagenomics and culture.</title>
        <authorList>
            <person name="Gilroy R."/>
            <person name="Ravi A."/>
            <person name="Getino M."/>
            <person name="Pursley I."/>
            <person name="Horton D.L."/>
            <person name="Alikhan N.F."/>
            <person name="Baker D."/>
            <person name="Gharbi K."/>
            <person name="Hall N."/>
            <person name="Watson M."/>
            <person name="Adriaenssens E.M."/>
            <person name="Foster-Nyarko E."/>
            <person name="Jarju S."/>
            <person name="Secka A."/>
            <person name="Antonio M."/>
            <person name="Oren A."/>
            <person name="Chaudhuri R.R."/>
            <person name="La Ragione R."/>
            <person name="Hildebrand F."/>
            <person name="Pallen M.J."/>
        </authorList>
    </citation>
    <scope>NUCLEOTIDE SEQUENCE</scope>
    <source>
        <strain evidence="6">ChiSjej1B19-3389</strain>
    </source>
</reference>
<dbReference type="EMBL" id="DVFW01000014">
    <property type="protein sequence ID" value="HIQ80069.1"/>
    <property type="molecule type" value="Genomic_DNA"/>
</dbReference>
<feature type="binding site" evidence="4">
    <location>
        <begin position="10"/>
        <end position="14"/>
    </location>
    <ligand>
        <name>ATP</name>
        <dbReference type="ChEBI" id="CHEBI:30616"/>
    </ligand>
</feature>
<keyword evidence="2 4" id="KW-0547">Nucleotide-binding</keyword>
<dbReference type="InterPro" id="IPR024185">
    <property type="entry name" value="FTHF_cligase-like_sf"/>
</dbReference>
<dbReference type="NCBIfam" id="TIGR02727">
    <property type="entry name" value="MTHFS_bact"/>
    <property type="match status" value="1"/>
</dbReference>
<dbReference type="SUPFAM" id="SSF100950">
    <property type="entry name" value="NagB/RpiA/CoA transferase-like"/>
    <property type="match status" value="1"/>
</dbReference>
<evidence type="ECO:0000256" key="3">
    <source>
        <dbReference type="ARBA" id="ARBA00022840"/>
    </source>
</evidence>
<dbReference type="GO" id="GO:0035999">
    <property type="term" value="P:tetrahydrofolate interconversion"/>
    <property type="evidence" value="ECO:0007669"/>
    <property type="project" value="TreeGrafter"/>
</dbReference>
<protein>
    <recommendedName>
        <fullName evidence="5">5-formyltetrahydrofolate cyclo-ligase</fullName>
        <ecNumber evidence="5">6.3.3.2</ecNumber>
    </recommendedName>
</protein>
<dbReference type="AlphaFoldDB" id="A0A9D0ZIQ4"/>
<dbReference type="Gene3D" id="3.40.50.10420">
    <property type="entry name" value="NagB/RpiA/CoA transferase-like"/>
    <property type="match status" value="1"/>
</dbReference>
<accession>A0A9D0ZIQ4</accession>
<name>A0A9D0ZIQ4_9FIRM</name>
<comment type="caution">
    <text evidence="6">The sequence shown here is derived from an EMBL/GenBank/DDBJ whole genome shotgun (WGS) entry which is preliminary data.</text>
</comment>
<dbReference type="GO" id="GO:0046872">
    <property type="term" value="F:metal ion binding"/>
    <property type="evidence" value="ECO:0007669"/>
    <property type="project" value="UniProtKB-KW"/>
</dbReference>
<dbReference type="EC" id="6.3.3.2" evidence="5"/>
<gene>
    <name evidence="6" type="ORF">IAD32_02140</name>
</gene>
<feature type="binding site" evidence="4">
    <location>
        <position position="61"/>
    </location>
    <ligand>
        <name>substrate</name>
    </ligand>
</feature>
<evidence type="ECO:0000256" key="4">
    <source>
        <dbReference type="PIRSR" id="PIRSR006806-1"/>
    </source>
</evidence>
<organism evidence="6 7">
    <name type="scientific">Candidatus Scatavimonas merdigallinarum</name>
    <dbReference type="NCBI Taxonomy" id="2840914"/>
    <lineage>
        <taxon>Bacteria</taxon>
        <taxon>Bacillati</taxon>
        <taxon>Bacillota</taxon>
        <taxon>Clostridia</taxon>
        <taxon>Eubacteriales</taxon>
        <taxon>Oscillospiraceae</taxon>
        <taxon>Oscillospiraceae incertae sedis</taxon>
        <taxon>Candidatus Scatavimonas</taxon>
    </lineage>
</organism>
<dbReference type="GO" id="GO:0009396">
    <property type="term" value="P:folic acid-containing compound biosynthetic process"/>
    <property type="evidence" value="ECO:0007669"/>
    <property type="project" value="TreeGrafter"/>
</dbReference>
<dbReference type="Pfam" id="PF01812">
    <property type="entry name" value="5-FTHF_cyc-lig"/>
    <property type="match status" value="1"/>
</dbReference>
<dbReference type="GO" id="GO:0030272">
    <property type="term" value="F:5-formyltetrahydrofolate cyclo-ligase activity"/>
    <property type="evidence" value="ECO:0007669"/>
    <property type="project" value="UniProtKB-EC"/>
</dbReference>
<comment type="cofactor">
    <cofactor evidence="5">
        <name>Mg(2+)</name>
        <dbReference type="ChEBI" id="CHEBI:18420"/>
    </cofactor>
</comment>
<evidence type="ECO:0000256" key="2">
    <source>
        <dbReference type="ARBA" id="ARBA00022741"/>
    </source>
</evidence>
<feature type="binding site" evidence="4">
    <location>
        <position position="56"/>
    </location>
    <ligand>
        <name>substrate</name>
    </ligand>
</feature>
<keyword evidence="5" id="KW-0460">Magnesium</keyword>
<reference evidence="6" key="1">
    <citation type="submission" date="2020-10" db="EMBL/GenBank/DDBJ databases">
        <authorList>
            <person name="Gilroy R."/>
        </authorList>
    </citation>
    <scope>NUCLEOTIDE SEQUENCE</scope>
    <source>
        <strain evidence="6">ChiSjej1B19-3389</strain>
    </source>
</reference>
<sequence length="209" mass="24389">MSIKNIKAIKIQLRSQMKKQRANLEPAKKQELDRRIRERLFSLWQYKSCKQLLVYVSKEIEVDTLKMIEAALHDGKKVAAPRCITQSTQMEFYYICSLQDLEKAAFGVWEPIPEKCEKVEDFSHALCIVPGLSFDSQGYRLGYGKGYYDRFLNGFDGVTAGICYSMCVKWELPHGYFDKPVDLLVTDRYFRKIRSERRQDRYAAAGRTQ</sequence>
<evidence type="ECO:0000313" key="7">
    <source>
        <dbReference type="Proteomes" id="UP000886787"/>
    </source>
</evidence>
<feature type="binding site" evidence="4">
    <location>
        <begin position="140"/>
        <end position="148"/>
    </location>
    <ligand>
        <name>ATP</name>
        <dbReference type="ChEBI" id="CHEBI:30616"/>
    </ligand>
</feature>
<evidence type="ECO:0000313" key="6">
    <source>
        <dbReference type="EMBL" id="HIQ80069.1"/>
    </source>
</evidence>
<dbReference type="GO" id="GO:0005524">
    <property type="term" value="F:ATP binding"/>
    <property type="evidence" value="ECO:0007669"/>
    <property type="project" value="UniProtKB-KW"/>
</dbReference>
<proteinExistence type="inferred from homology"/>
<dbReference type="PANTHER" id="PTHR23407">
    <property type="entry name" value="ATPASE INHIBITOR/5-FORMYLTETRAHYDROFOLATE CYCLO-LIGASE"/>
    <property type="match status" value="1"/>
</dbReference>
<comment type="similarity">
    <text evidence="1 5">Belongs to the 5-formyltetrahydrofolate cyclo-ligase family.</text>
</comment>
<keyword evidence="6" id="KW-0436">Ligase</keyword>